<feature type="compositionally biased region" description="Basic and acidic residues" evidence="1">
    <location>
        <begin position="1"/>
        <end position="10"/>
    </location>
</feature>
<gene>
    <name evidence="2" type="ORF">GQ55_7G328400</name>
</gene>
<proteinExistence type="predicted"/>
<feature type="compositionally biased region" description="Basic residues" evidence="1">
    <location>
        <begin position="11"/>
        <end position="20"/>
    </location>
</feature>
<dbReference type="Gramene" id="PUZ49469">
    <property type="protein sequence ID" value="PUZ49469"/>
    <property type="gene ID" value="GQ55_7G328400"/>
</dbReference>
<name>A0A2T7D1J6_9POAL</name>
<organism evidence="2 3">
    <name type="scientific">Panicum hallii var. hallii</name>
    <dbReference type="NCBI Taxonomy" id="1504633"/>
    <lineage>
        <taxon>Eukaryota</taxon>
        <taxon>Viridiplantae</taxon>
        <taxon>Streptophyta</taxon>
        <taxon>Embryophyta</taxon>
        <taxon>Tracheophyta</taxon>
        <taxon>Spermatophyta</taxon>
        <taxon>Magnoliopsida</taxon>
        <taxon>Liliopsida</taxon>
        <taxon>Poales</taxon>
        <taxon>Poaceae</taxon>
        <taxon>PACMAD clade</taxon>
        <taxon>Panicoideae</taxon>
        <taxon>Panicodae</taxon>
        <taxon>Paniceae</taxon>
        <taxon>Panicinae</taxon>
        <taxon>Panicum</taxon>
        <taxon>Panicum sect. Panicum</taxon>
    </lineage>
</organism>
<feature type="compositionally biased region" description="Pro residues" evidence="1">
    <location>
        <begin position="48"/>
        <end position="70"/>
    </location>
</feature>
<feature type="region of interest" description="Disordered" evidence="1">
    <location>
        <begin position="1"/>
        <end position="94"/>
    </location>
</feature>
<protein>
    <submittedName>
        <fullName evidence="2">Uncharacterized protein</fullName>
    </submittedName>
</protein>
<evidence type="ECO:0000313" key="2">
    <source>
        <dbReference type="EMBL" id="PUZ49469.1"/>
    </source>
</evidence>
<dbReference type="EMBL" id="CM009755">
    <property type="protein sequence ID" value="PUZ49469.1"/>
    <property type="molecule type" value="Genomic_DNA"/>
</dbReference>
<sequence length="94" mass="10442">MAGDREDRSVTKKRGRRRKRSADAACAAGPRRIPFPETRPCRGQKPPVTSPPPAPPTPFSPVPFHTPPTQPHRRGIYPPLHRLHPRLSPPPQPA</sequence>
<keyword evidence="3" id="KW-1185">Reference proteome</keyword>
<dbReference type="Proteomes" id="UP000244336">
    <property type="component" value="Chromosome 7"/>
</dbReference>
<dbReference type="STRING" id="1504633.A0A2T7D1J6"/>
<evidence type="ECO:0000313" key="3">
    <source>
        <dbReference type="Proteomes" id="UP000244336"/>
    </source>
</evidence>
<evidence type="ECO:0000256" key="1">
    <source>
        <dbReference type="SAM" id="MobiDB-lite"/>
    </source>
</evidence>
<dbReference type="AlphaFoldDB" id="A0A2T7D1J6"/>
<accession>A0A2T7D1J6</accession>
<feature type="compositionally biased region" description="Basic residues" evidence="1">
    <location>
        <begin position="71"/>
        <end position="85"/>
    </location>
</feature>
<reference evidence="2 3" key="1">
    <citation type="submission" date="2018-04" db="EMBL/GenBank/DDBJ databases">
        <title>WGS assembly of Panicum hallii var. hallii HAL2.</title>
        <authorList>
            <person name="Lovell J."/>
            <person name="Jenkins J."/>
            <person name="Lowry D."/>
            <person name="Mamidi S."/>
            <person name="Sreedasyam A."/>
            <person name="Weng X."/>
            <person name="Barry K."/>
            <person name="Bonette J."/>
            <person name="Campitelli B."/>
            <person name="Daum C."/>
            <person name="Gordon S."/>
            <person name="Gould B."/>
            <person name="Lipzen A."/>
            <person name="MacQueen A."/>
            <person name="Palacio-Mejia J."/>
            <person name="Plott C."/>
            <person name="Shakirov E."/>
            <person name="Shu S."/>
            <person name="Yoshinaga Y."/>
            <person name="Zane M."/>
            <person name="Rokhsar D."/>
            <person name="Grimwood J."/>
            <person name="Schmutz J."/>
            <person name="Juenger T."/>
        </authorList>
    </citation>
    <scope>NUCLEOTIDE SEQUENCE [LARGE SCALE GENOMIC DNA]</scope>
    <source>
        <strain evidence="3">cv. HAL2</strain>
    </source>
</reference>